<dbReference type="GO" id="GO:0016226">
    <property type="term" value="P:iron-sulfur cluster assembly"/>
    <property type="evidence" value="ECO:0007669"/>
    <property type="project" value="InterPro"/>
</dbReference>
<dbReference type="RefSeq" id="WP_102991470.1">
    <property type="nucleotide sequence ID" value="NZ_FXTU01000001.1"/>
</dbReference>
<dbReference type="SUPFAM" id="SSF101960">
    <property type="entry name" value="Stabilizer of iron transporter SufD"/>
    <property type="match status" value="1"/>
</dbReference>
<dbReference type="NCBIfam" id="TIGR01981">
    <property type="entry name" value="sufD"/>
    <property type="match status" value="1"/>
</dbReference>
<reference evidence="4" key="1">
    <citation type="submission" date="2017-05" db="EMBL/GenBank/DDBJ databases">
        <authorList>
            <person name="Varghese N."/>
            <person name="Submissions S."/>
        </authorList>
    </citation>
    <scope>NUCLEOTIDE SEQUENCE</scope>
    <source>
        <strain evidence="4">DSM 45262</strain>
    </source>
</reference>
<dbReference type="AlphaFoldDB" id="A0AA45WI51"/>
<dbReference type="InterPro" id="IPR011542">
    <property type="entry name" value="SUF_FeS_clus_asmbl_SufD"/>
</dbReference>
<evidence type="ECO:0000256" key="1">
    <source>
        <dbReference type="ARBA" id="ARBA00043967"/>
    </source>
</evidence>
<dbReference type="Proteomes" id="UP001157946">
    <property type="component" value="Unassembled WGS sequence"/>
</dbReference>
<dbReference type="InterPro" id="IPR037284">
    <property type="entry name" value="SUF_FeS_clus_asmbl_SufBD_sf"/>
</dbReference>
<evidence type="ECO:0000313" key="5">
    <source>
        <dbReference type="Proteomes" id="UP001157946"/>
    </source>
</evidence>
<dbReference type="PANTHER" id="PTHR30508">
    <property type="entry name" value="FES CLUSTER ASSEMBLY PROTEIN SUF"/>
    <property type="match status" value="1"/>
</dbReference>
<evidence type="ECO:0000313" key="4">
    <source>
        <dbReference type="EMBL" id="SMP00236.1"/>
    </source>
</evidence>
<keyword evidence="5" id="KW-1185">Reference proteome</keyword>
<sequence length="435" mass="47853">MSVETCVLFDESVVKGIAAKTQEPAWMLNARLEAFKDVPNLPLPKLERTNIDRWNFTDFTPFTEEAAIGSLTELPEDVQEFIFDKEQAHVMVQKNGSVIFRRLGDDLAEQGVLFTDLASAARENEALVKKFFMTDGIKRDEHRLSALHAALNSGGVFLYVPRNVEVKVPIQGLFWLAGEKAAMMPHIIIVAEANSRIDFVANFIARPGDEAAFNNSAIEVFVSDGARVRVATVSSLGKETVDVIYRRSLVSRDGQLEWIVADLSEGRVISDNTTHLKGEGGMVNVKTVVLGTDEMRANVTSSIHHWGRHTASDINARSVMKDSATSILNSITKIEKGASKSDGQQSGKVLMLSPDARGDANPILLIDENDVTAGHAASVGRIDPTQLYYLMSRGISRREAEKLIIRGFLDAVVSQIPSESLQASIHRLIERKLQS</sequence>
<accession>A0AA45WI51</accession>
<dbReference type="InterPro" id="IPR055346">
    <property type="entry name" value="Fe-S_cluster_assembly_SufBD"/>
</dbReference>
<comment type="similarity">
    <text evidence="1">Belongs to the iron-sulfur cluster assembly SufBD family.</text>
</comment>
<gene>
    <name evidence="4" type="ORF">SAMN06265361_10115</name>
</gene>
<name>A0AA45WI51_9BACL</name>
<proteinExistence type="inferred from homology"/>
<evidence type="ECO:0000259" key="2">
    <source>
        <dbReference type="Pfam" id="PF01458"/>
    </source>
</evidence>
<dbReference type="EMBL" id="FXTU01000001">
    <property type="protein sequence ID" value="SMP00236.1"/>
    <property type="molecule type" value="Genomic_DNA"/>
</dbReference>
<comment type="caution">
    <text evidence="4">The sequence shown here is derived from an EMBL/GenBank/DDBJ whole genome shotgun (WGS) entry which is preliminary data.</text>
</comment>
<dbReference type="Pfam" id="PF19295">
    <property type="entry name" value="SufBD_N"/>
    <property type="match status" value="1"/>
</dbReference>
<feature type="domain" description="SUF system FeS cluster assembly SufBD core" evidence="2">
    <location>
        <begin position="176"/>
        <end position="408"/>
    </location>
</feature>
<dbReference type="InterPro" id="IPR000825">
    <property type="entry name" value="SUF_FeS_clus_asmbl_SufBD_core"/>
</dbReference>
<dbReference type="Pfam" id="PF01458">
    <property type="entry name" value="SUFBD_core"/>
    <property type="match status" value="1"/>
</dbReference>
<dbReference type="InterPro" id="IPR045595">
    <property type="entry name" value="SufBD_N"/>
</dbReference>
<protein>
    <submittedName>
        <fullName evidence="4">Fe-S cluster assembly protein SufD</fullName>
    </submittedName>
</protein>
<evidence type="ECO:0000259" key="3">
    <source>
        <dbReference type="Pfam" id="PF19295"/>
    </source>
</evidence>
<feature type="domain" description="SUF system FeS cluster assembly SufBD N-terminal" evidence="3">
    <location>
        <begin position="24"/>
        <end position="171"/>
    </location>
</feature>
<dbReference type="PANTHER" id="PTHR30508:SF1">
    <property type="entry name" value="UPF0051 PROTEIN ABCI8, CHLOROPLASTIC-RELATED"/>
    <property type="match status" value="1"/>
</dbReference>
<organism evidence="4 5">
    <name type="scientific">Laceyella tengchongensis</name>
    <dbReference type="NCBI Taxonomy" id="574699"/>
    <lineage>
        <taxon>Bacteria</taxon>
        <taxon>Bacillati</taxon>
        <taxon>Bacillota</taxon>
        <taxon>Bacilli</taxon>
        <taxon>Bacillales</taxon>
        <taxon>Thermoactinomycetaceae</taxon>
        <taxon>Laceyella</taxon>
    </lineage>
</organism>